<accession>A0A8S2ZVN5</accession>
<gene>
    <name evidence="1" type="ORF">SRO942_LOCUS50683</name>
</gene>
<organism evidence="1 2">
    <name type="scientific">Didymodactylos carnosus</name>
    <dbReference type="NCBI Taxonomy" id="1234261"/>
    <lineage>
        <taxon>Eukaryota</taxon>
        <taxon>Metazoa</taxon>
        <taxon>Spiralia</taxon>
        <taxon>Gnathifera</taxon>
        <taxon>Rotifera</taxon>
        <taxon>Eurotatoria</taxon>
        <taxon>Bdelloidea</taxon>
        <taxon>Philodinida</taxon>
        <taxon>Philodinidae</taxon>
        <taxon>Didymodactylos</taxon>
    </lineage>
</organism>
<comment type="caution">
    <text evidence="1">The sequence shown here is derived from an EMBL/GenBank/DDBJ whole genome shotgun (WGS) entry which is preliminary data.</text>
</comment>
<dbReference type="AlphaFoldDB" id="A0A8S2ZVN5"/>
<proteinExistence type="predicted"/>
<name>A0A8S2ZVN5_9BILA</name>
<dbReference type="Proteomes" id="UP000681722">
    <property type="component" value="Unassembled WGS sequence"/>
</dbReference>
<dbReference type="EMBL" id="CAJOBC010146815">
    <property type="protein sequence ID" value="CAF4662690.1"/>
    <property type="molecule type" value="Genomic_DNA"/>
</dbReference>
<evidence type="ECO:0000313" key="1">
    <source>
        <dbReference type="EMBL" id="CAF4662690.1"/>
    </source>
</evidence>
<evidence type="ECO:0000313" key="2">
    <source>
        <dbReference type="Proteomes" id="UP000681722"/>
    </source>
</evidence>
<sequence>MARARAFQGMDEFDLLNYLFKKRDCLDSGASCTPSSKCCTGTCRDFYDDPH</sequence>
<reference evidence="1" key="1">
    <citation type="submission" date="2021-02" db="EMBL/GenBank/DDBJ databases">
        <authorList>
            <person name="Nowell W R."/>
        </authorList>
    </citation>
    <scope>NUCLEOTIDE SEQUENCE</scope>
</reference>
<feature type="non-terminal residue" evidence="1">
    <location>
        <position position="51"/>
    </location>
</feature>
<protein>
    <submittedName>
        <fullName evidence="1">Uncharacterized protein</fullName>
    </submittedName>
</protein>